<keyword evidence="6" id="KW-0812">Transmembrane</keyword>
<keyword evidence="10" id="KW-1185">Reference proteome</keyword>
<dbReference type="InterPro" id="IPR051899">
    <property type="entry name" value="Fert-Immune_med_protein"/>
</dbReference>
<dbReference type="AlphaFoldDB" id="A0AAV0A940"/>
<keyword evidence="6" id="KW-1133">Transmembrane helix</keyword>
<evidence type="ECO:0000256" key="7">
    <source>
        <dbReference type="SAM" id="SignalP"/>
    </source>
</evidence>
<evidence type="ECO:0000256" key="6">
    <source>
        <dbReference type="SAM" id="Phobius"/>
    </source>
</evidence>
<dbReference type="GO" id="GO:0045217">
    <property type="term" value="P:cell-cell junction maintenance"/>
    <property type="evidence" value="ECO:0007669"/>
    <property type="project" value="TreeGrafter"/>
</dbReference>
<evidence type="ECO:0000256" key="4">
    <source>
        <dbReference type="ARBA" id="ARBA00023136"/>
    </source>
</evidence>
<protein>
    <submittedName>
        <fullName evidence="9">Lypd10 protein</fullName>
    </submittedName>
</protein>
<dbReference type="GO" id="GO:0044853">
    <property type="term" value="C:plasma membrane raft"/>
    <property type="evidence" value="ECO:0007669"/>
    <property type="project" value="TreeGrafter"/>
</dbReference>
<dbReference type="PANTHER" id="PTHR16529:SF9">
    <property type="entry name" value="LY6_PLAUR DOMAIN CONTAINING 10-RELATED"/>
    <property type="match status" value="1"/>
</dbReference>
<evidence type="ECO:0000313" key="10">
    <source>
        <dbReference type="Proteomes" id="UP001152836"/>
    </source>
</evidence>
<dbReference type="GO" id="GO:0007159">
    <property type="term" value="P:leukocyte cell-cell adhesion"/>
    <property type="evidence" value="ECO:0007669"/>
    <property type="project" value="TreeGrafter"/>
</dbReference>
<dbReference type="PANTHER" id="PTHR16529">
    <property type="entry name" value="CD177 ANTIGEN"/>
    <property type="match status" value="1"/>
</dbReference>
<dbReference type="GO" id="GO:0098742">
    <property type="term" value="P:cell-cell adhesion via plasma-membrane adhesion molecules"/>
    <property type="evidence" value="ECO:0007669"/>
    <property type="project" value="TreeGrafter"/>
</dbReference>
<evidence type="ECO:0000256" key="3">
    <source>
        <dbReference type="ARBA" id="ARBA00022729"/>
    </source>
</evidence>
<gene>
    <name evidence="9" type="primary">Lypd10</name>
    <name evidence="9" type="ORF">PHOROB_LOCUS16504</name>
</gene>
<evidence type="ECO:0000259" key="8">
    <source>
        <dbReference type="Pfam" id="PF00021"/>
    </source>
</evidence>
<comment type="subcellular location">
    <subcellularLocation>
        <location evidence="1">Cell membrane</location>
    </subcellularLocation>
</comment>
<organism evidence="9 10">
    <name type="scientific">Phodopus roborovskii</name>
    <name type="common">Roborovski's desert hamster</name>
    <name type="synonym">Cricetulus roborovskii</name>
    <dbReference type="NCBI Taxonomy" id="109678"/>
    <lineage>
        <taxon>Eukaryota</taxon>
        <taxon>Metazoa</taxon>
        <taxon>Chordata</taxon>
        <taxon>Craniata</taxon>
        <taxon>Vertebrata</taxon>
        <taxon>Euteleostomi</taxon>
        <taxon>Mammalia</taxon>
        <taxon>Eutheria</taxon>
        <taxon>Euarchontoglires</taxon>
        <taxon>Glires</taxon>
        <taxon>Rodentia</taxon>
        <taxon>Myomorpha</taxon>
        <taxon>Muroidea</taxon>
        <taxon>Cricetidae</taxon>
        <taxon>Cricetinae</taxon>
        <taxon>Phodopus</taxon>
    </lineage>
</organism>
<dbReference type="GO" id="GO:0043315">
    <property type="term" value="P:positive regulation of neutrophil degranulation"/>
    <property type="evidence" value="ECO:0007669"/>
    <property type="project" value="TreeGrafter"/>
</dbReference>
<feature type="chain" id="PRO_5043796217" evidence="7">
    <location>
        <begin position="23"/>
        <end position="243"/>
    </location>
</feature>
<proteinExistence type="predicted"/>
<reference evidence="9" key="1">
    <citation type="submission" date="2022-06" db="EMBL/GenBank/DDBJ databases">
        <authorList>
            <person name="Andreotti S."/>
            <person name="Wyler E."/>
        </authorList>
    </citation>
    <scope>NUCLEOTIDE SEQUENCE</scope>
</reference>
<dbReference type="CDD" id="cd23633">
    <property type="entry name" value="TFP_LU_ECD_LYPD4_rpt2_like"/>
    <property type="match status" value="1"/>
</dbReference>
<comment type="caution">
    <text evidence="9">The sequence shown here is derived from an EMBL/GenBank/DDBJ whole genome shotgun (WGS) entry which is preliminary data.</text>
</comment>
<dbReference type="EMBL" id="CALSGD010001620">
    <property type="protein sequence ID" value="CAH7384146.1"/>
    <property type="molecule type" value="Genomic_DNA"/>
</dbReference>
<evidence type="ECO:0000313" key="9">
    <source>
        <dbReference type="EMBL" id="CAH7384146.1"/>
    </source>
</evidence>
<dbReference type="GO" id="GO:2001044">
    <property type="term" value="P:regulation of integrin-mediated signaling pathway"/>
    <property type="evidence" value="ECO:0007669"/>
    <property type="project" value="TreeGrafter"/>
</dbReference>
<evidence type="ECO:0000256" key="1">
    <source>
        <dbReference type="ARBA" id="ARBA00004236"/>
    </source>
</evidence>
<feature type="signal peptide" evidence="7">
    <location>
        <begin position="1"/>
        <end position="22"/>
    </location>
</feature>
<keyword evidence="5" id="KW-0325">Glycoprotein</keyword>
<keyword evidence="3 7" id="KW-0732">Signal</keyword>
<dbReference type="Pfam" id="PF00021">
    <property type="entry name" value="UPAR_LY6"/>
    <property type="match status" value="1"/>
</dbReference>
<dbReference type="InterPro" id="IPR016054">
    <property type="entry name" value="LY6_UPA_recep-like"/>
</dbReference>
<evidence type="ECO:0000256" key="5">
    <source>
        <dbReference type="ARBA" id="ARBA00023180"/>
    </source>
</evidence>
<keyword evidence="2" id="KW-1003">Cell membrane</keyword>
<dbReference type="Proteomes" id="UP001152836">
    <property type="component" value="Unassembled WGS sequence"/>
</dbReference>
<evidence type="ECO:0000256" key="2">
    <source>
        <dbReference type="ARBA" id="ARBA00022475"/>
    </source>
</evidence>
<name>A0AAV0A940_PHORO</name>
<feature type="domain" description="UPAR/Ly6" evidence="8">
    <location>
        <begin position="137"/>
        <end position="212"/>
    </location>
</feature>
<feature type="transmembrane region" description="Helical" evidence="6">
    <location>
        <begin position="222"/>
        <end position="242"/>
    </location>
</feature>
<accession>A0AAV0A940</accession>
<keyword evidence="4 6" id="KW-0472">Membrane</keyword>
<sequence length="243" mass="25971">MAACCIHYSLLILLLGVTPYSGTLKCHSGTMVKFGSGFTKEAVTWSSQETIETQPGEICQETFLVVDVGGKSLLLGSKDPSKDRDSKEERTVVYASGPGIVAASYFKFCNTPLCNHANTSQVLLKHLLPSTSVDPGTTQCPVCLHFQGACTRNSNFVSCPKGTHCYTGDIKIKGGGFSHTFSIDGCLKSSDKTLLKGKDSIGIFSVVENLDQTMTAISFSHLVVPGTSLAWLLGLGLFLALYL</sequence>